<accession>A0A1Y1UAD1</accession>
<dbReference type="AlphaFoldDB" id="A0A1Y1UAD1"/>
<dbReference type="Proteomes" id="UP000193218">
    <property type="component" value="Unassembled WGS sequence"/>
</dbReference>
<evidence type="ECO:0000313" key="2">
    <source>
        <dbReference type="Proteomes" id="UP000193218"/>
    </source>
</evidence>
<dbReference type="InParanoid" id="A0A1Y1UAD1"/>
<comment type="caution">
    <text evidence="1">The sequence shown here is derived from an EMBL/GenBank/DDBJ whole genome shotgun (WGS) entry which is preliminary data.</text>
</comment>
<sequence length="63" mass="7367">MPFQRQLPECPRDVLLGCSDIQLKDFIWIQSELFIVEQRGHVGQVGVRAQRDQWLADRVECGR</sequence>
<reference evidence="1 2" key="1">
    <citation type="submission" date="2017-03" db="EMBL/GenBank/DDBJ databases">
        <title>Widespread Adenine N6-methylation of Active Genes in Fungi.</title>
        <authorList>
            <consortium name="DOE Joint Genome Institute"/>
            <person name="Mondo S.J."/>
            <person name="Dannebaum R.O."/>
            <person name="Kuo R.C."/>
            <person name="Louie K.B."/>
            <person name="Bewick A.J."/>
            <person name="Labutti K."/>
            <person name="Haridas S."/>
            <person name="Kuo A."/>
            <person name="Salamov A."/>
            <person name="Ahrendt S.R."/>
            <person name="Lau R."/>
            <person name="Bowen B.P."/>
            <person name="Lipzen A."/>
            <person name="Sullivan W."/>
            <person name="Andreopoulos W.B."/>
            <person name="Clum A."/>
            <person name="Lindquist E."/>
            <person name="Daum C."/>
            <person name="Northen T.R."/>
            <person name="Ramamoorthy G."/>
            <person name="Schmitz R.J."/>
            <person name="Gryganskyi A."/>
            <person name="Culley D."/>
            <person name="Magnuson J."/>
            <person name="James T.Y."/>
            <person name="O'Malley M.A."/>
            <person name="Stajich J.E."/>
            <person name="Spatafora J.W."/>
            <person name="Visel A."/>
            <person name="Grigoriev I.V."/>
        </authorList>
    </citation>
    <scope>NUCLEOTIDE SEQUENCE [LARGE SCALE GENOMIC DNA]</scope>
    <source>
        <strain evidence="1 2">NRRL Y-17943</strain>
    </source>
</reference>
<dbReference type="EMBL" id="NBSH01000016">
    <property type="protein sequence ID" value="ORX34035.1"/>
    <property type="molecule type" value="Genomic_DNA"/>
</dbReference>
<gene>
    <name evidence="1" type="ORF">BD324DRAFT_193540</name>
</gene>
<organism evidence="1 2">
    <name type="scientific">Kockovaella imperatae</name>
    <dbReference type="NCBI Taxonomy" id="4999"/>
    <lineage>
        <taxon>Eukaryota</taxon>
        <taxon>Fungi</taxon>
        <taxon>Dikarya</taxon>
        <taxon>Basidiomycota</taxon>
        <taxon>Agaricomycotina</taxon>
        <taxon>Tremellomycetes</taxon>
        <taxon>Tremellales</taxon>
        <taxon>Cuniculitremaceae</taxon>
        <taxon>Kockovaella</taxon>
    </lineage>
</organism>
<keyword evidence="2" id="KW-1185">Reference proteome</keyword>
<protein>
    <submittedName>
        <fullName evidence="1">Uncharacterized protein</fullName>
    </submittedName>
</protein>
<dbReference type="GeneID" id="33553947"/>
<name>A0A1Y1UAD1_9TREE</name>
<evidence type="ECO:0000313" key="1">
    <source>
        <dbReference type="EMBL" id="ORX34035.1"/>
    </source>
</evidence>
<proteinExistence type="predicted"/>
<dbReference type="RefSeq" id="XP_021868323.1">
    <property type="nucleotide sequence ID" value="XM_022012139.1"/>
</dbReference>